<protein>
    <submittedName>
        <fullName evidence="2">Uncharacterized protein</fullName>
    </submittedName>
</protein>
<feature type="signal peptide" evidence="1">
    <location>
        <begin position="1"/>
        <end position="22"/>
    </location>
</feature>
<reference evidence="2 3" key="1">
    <citation type="submission" date="2017-08" db="EMBL/GenBank/DDBJ databases">
        <title>Infants hospitalized years apart are colonized by the same room-sourced microbial strains.</title>
        <authorList>
            <person name="Brooks B."/>
            <person name="Olm M.R."/>
            <person name="Firek B.A."/>
            <person name="Baker R."/>
            <person name="Thomas B.C."/>
            <person name="Morowitz M.J."/>
            <person name="Banfield J.F."/>
        </authorList>
    </citation>
    <scope>NUCLEOTIDE SEQUENCE [LARGE SCALE GENOMIC DNA]</scope>
    <source>
        <strain evidence="2">S2_006_000_R2_64</strain>
    </source>
</reference>
<dbReference type="EMBL" id="QFOT01000008">
    <property type="protein sequence ID" value="PZP57066.1"/>
    <property type="molecule type" value="Genomic_DNA"/>
</dbReference>
<feature type="chain" id="PRO_5016174186" evidence="1">
    <location>
        <begin position="23"/>
        <end position="161"/>
    </location>
</feature>
<evidence type="ECO:0000256" key="1">
    <source>
        <dbReference type="SAM" id="SignalP"/>
    </source>
</evidence>
<comment type="caution">
    <text evidence="2">The sequence shown here is derived from an EMBL/GenBank/DDBJ whole genome shotgun (WGS) entry which is preliminary data.</text>
</comment>
<organism evidence="2 3">
    <name type="scientific">Micavibrio aeruginosavorus</name>
    <dbReference type="NCBI Taxonomy" id="349221"/>
    <lineage>
        <taxon>Bacteria</taxon>
        <taxon>Pseudomonadati</taxon>
        <taxon>Bdellovibrionota</taxon>
        <taxon>Bdellovibrionia</taxon>
        <taxon>Bdellovibrionales</taxon>
        <taxon>Pseudobdellovibrionaceae</taxon>
        <taxon>Micavibrio</taxon>
    </lineage>
</organism>
<sequence>MNKNLSIAAAAALAATAMPSYSQENEASPKSTEVGTDVPPDIEESFLKIMADQFVPYRFISAIPDQSLTITVEHPSKTQGEFAISGTKYSTSKISLKAAFFNRKDQSYQVMGCEELSTAKLNMLKIGITSKTEFEKAVVSAQISQLDIGVKALNCPPEPMI</sequence>
<accession>A0A2W5HFW8</accession>
<evidence type="ECO:0000313" key="2">
    <source>
        <dbReference type="EMBL" id="PZP57066.1"/>
    </source>
</evidence>
<gene>
    <name evidence="2" type="ORF">DI586_01545</name>
</gene>
<name>A0A2W5HFW8_9BACT</name>
<proteinExistence type="predicted"/>
<keyword evidence="1" id="KW-0732">Signal</keyword>
<dbReference type="Proteomes" id="UP000249739">
    <property type="component" value="Unassembled WGS sequence"/>
</dbReference>
<dbReference type="AlphaFoldDB" id="A0A2W5HFW8"/>
<evidence type="ECO:0000313" key="3">
    <source>
        <dbReference type="Proteomes" id="UP000249739"/>
    </source>
</evidence>